<dbReference type="Gene3D" id="3.50.50.60">
    <property type="entry name" value="FAD/NAD(P)-binding domain"/>
    <property type="match status" value="2"/>
</dbReference>
<evidence type="ECO:0000313" key="4">
    <source>
        <dbReference type="Proteomes" id="UP001430356"/>
    </source>
</evidence>
<comment type="caution">
    <text evidence="3">The sequence shown here is derived from an EMBL/GenBank/DDBJ whole genome shotgun (WGS) entry which is preliminary data.</text>
</comment>
<dbReference type="Proteomes" id="UP001430356">
    <property type="component" value="Unassembled WGS sequence"/>
</dbReference>
<evidence type="ECO:0000256" key="1">
    <source>
        <dbReference type="ARBA" id="ARBA00023002"/>
    </source>
</evidence>
<dbReference type="PANTHER" id="PTHR13847">
    <property type="entry name" value="SARCOSINE DEHYDROGENASE-RELATED"/>
    <property type="match status" value="1"/>
</dbReference>
<dbReference type="GO" id="GO:0005737">
    <property type="term" value="C:cytoplasm"/>
    <property type="evidence" value="ECO:0007669"/>
    <property type="project" value="TreeGrafter"/>
</dbReference>
<dbReference type="GO" id="GO:0016491">
    <property type="term" value="F:oxidoreductase activity"/>
    <property type="evidence" value="ECO:0007669"/>
    <property type="project" value="UniProtKB-KW"/>
</dbReference>
<dbReference type="Pfam" id="PF01266">
    <property type="entry name" value="DAO"/>
    <property type="match status" value="1"/>
</dbReference>
<dbReference type="PANTHER" id="PTHR13847:SF289">
    <property type="entry name" value="GLYCINE OXIDASE"/>
    <property type="match status" value="1"/>
</dbReference>
<dbReference type="SUPFAM" id="SSF51905">
    <property type="entry name" value="FAD/NAD(P)-binding domain"/>
    <property type="match status" value="1"/>
</dbReference>
<keyword evidence="1" id="KW-0560">Oxidoreductase</keyword>
<evidence type="ECO:0000313" key="3">
    <source>
        <dbReference type="EMBL" id="KAK7194449.1"/>
    </source>
</evidence>
<dbReference type="InterPro" id="IPR036188">
    <property type="entry name" value="FAD/NAD-bd_sf"/>
</dbReference>
<gene>
    <name evidence="3" type="ORF">NESM_000361500</name>
</gene>
<name>A0AAW0EM32_9TRYP</name>
<dbReference type="EMBL" id="JAECZO010000037">
    <property type="protein sequence ID" value="KAK7194449.1"/>
    <property type="molecule type" value="Genomic_DNA"/>
</dbReference>
<evidence type="ECO:0000259" key="2">
    <source>
        <dbReference type="Pfam" id="PF01266"/>
    </source>
</evidence>
<sequence>MSSDSALSKDDKRVLVVGAGMVGVSAAWHLQRRGYQVTVIDRKPPGEETSWGNAGLIQRECVRPYPMPQGFLNRIRILFDTQVGIRCDKASLPQNLHAIYLYWRNSSPRLYEESCRAFSSLIVHCTEEHDRMIKASQSEALVRKVGYLKLFRTKPVEEVTPLVEQQRAAGVSVDLVMPADLQRMEPDVKTSAFTCGFHFTDTWQVTDPGALVKAYARSFVSSGGAVVQASVQGITPLEDKTGSGWVVETDKGSYSAPRVVVATGPWSNEVLAPLGYKFPLIPLRGYNTHYQLADGATLNHSILDMESGYVLGPMQAGIRLTTGGEVTSLAAPGNEIQLRKAEAIARTFLPLEKQVGGVWHGHRPLLADMKPVIGESPKHPGLWMCLGHGHQGFTLGPISGRLLGEMMDKESPVVDPSPFSVNRFL</sequence>
<protein>
    <submittedName>
        <fullName evidence="3">Pyridine nucleotide-disulfide oxidoreductase-like protein</fullName>
    </submittedName>
</protein>
<organism evidence="3 4">
    <name type="scientific">Novymonas esmeraldas</name>
    <dbReference type="NCBI Taxonomy" id="1808958"/>
    <lineage>
        <taxon>Eukaryota</taxon>
        <taxon>Discoba</taxon>
        <taxon>Euglenozoa</taxon>
        <taxon>Kinetoplastea</taxon>
        <taxon>Metakinetoplastina</taxon>
        <taxon>Trypanosomatida</taxon>
        <taxon>Trypanosomatidae</taxon>
        <taxon>Novymonas</taxon>
    </lineage>
</organism>
<dbReference type="AlphaFoldDB" id="A0AAW0EM32"/>
<proteinExistence type="predicted"/>
<keyword evidence="4" id="KW-1185">Reference proteome</keyword>
<accession>A0AAW0EM32</accession>
<reference evidence="3 4" key="1">
    <citation type="journal article" date="2021" name="MBio">
        <title>A New Model Trypanosomatid, Novymonas esmeraldas: Genomic Perception of Its 'Candidatus Pandoraea novymonadis' Endosymbiont.</title>
        <authorList>
            <person name="Zakharova A."/>
            <person name="Saura A."/>
            <person name="Butenko A."/>
            <person name="Podesvova L."/>
            <person name="Warmusova S."/>
            <person name="Kostygov A.Y."/>
            <person name="Nenarokova A."/>
            <person name="Lukes J."/>
            <person name="Opperdoes F.R."/>
            <person name="Yurchenko V."/>
        </authorList>
    </citation>
    <scope>NUCLEOTIDE SEQUENCE [LARGE SCALE GENOMIC DNA]</scope>
    <source>
        <strain evidence="3 4">E262AT.01</strain>
    </source>
</reference>
<feature type="domain" description="FAD dependent oxidoreductase" evidence="2">
    <location>
        <begin position="13"/>
        <end position="406"/>
    </location>
</feature>
<dbReference type="Gene3D" id="3.30.9.10">
    <property type="entry name" value="D-Amino Acid Oxidase, subunit A, domain 2"/>
    <property type="match status" value="1"/>
</dbReference>
<dbReference type="InterPro" id="IPR006076">
    <property type="entry name" value="FAD-dep_OxRdtase"/>
</dbReference>